<evidence type="ECO:0000313" key="2">
    <source>
        <dbReference type="Proteomes" id="UP000757461"/>
    </source>
</evidence>
<name>A0A930N517_9BACT</name>
<comment type="caution">
    <text evidence="1">The sequence shown here is derived from an EMBL/GenBank/DDBJ whole genome shotgun (WGS) entry which is preliminary data.</text>
</comment>
<proteinExistence type="predicted"/>
<accession>A0A930N517</accession>
<evidence type="ECO:0000313" key="1">
    <source>
        <dbReference type="EMBL" id="MBF1414315.1"/>
    </source>
</evidence>
<protein>
    <submittedName>
        <fullName evidence="1">Uncharacterized protein</fullName>
    </submittedName>
</protein>
<reference evidence="1" key="1">
    <citation type="submission" date="2020-04" db="EMBL/GenBank/DDBJ databases">
        <title>Deep metagenomics examines the oral microbiome during advanced dental caries in children, revealing novel taxa and co-occurrences with host molecules.</title>
        <authorList>
            <person name="Baker J.L."/>
            <person name="Morton J.T."/>
            <person name="Dinis M."/>
            <person name="Alvarez R."/>
            <person name="Tran N.C."/>
            <person name="Knight R."/>
            <person name="Edlund A."/>
        </authorList>
    </citation>
    <scope>NUCLEOTIDE SEQUENCE</scope>
    <source>
        <strain evidence="1">JCVI_25_bin.9</strain>
    </source>
</reference>
<organism evidence="1 2">
    <name type="scientific">Prevotella histicola</name>
    <dbReference type="NCBI Taxonomy" id="470565"/>
    <lineage>
        <taxon>Bacteria</taxon>
        <taxon>Pseudomonadati</taxon>
        <taxon>Bacteroidota</taxon>
        <taxon>Bacteroidia</taxon>
        <taxon>Bacteroidales</taxon>
        <taxon>Prevotellaceae</taxon>
        <taxon>Prevotella</taxon>
    </lineage>
</organism>
<gene>
    <name evidence="1" type="ORF">HXN33_01920</name>
</gene>
<dbReference type="Proteomes" id="UP000757461">
    <property type="component" value="Unassembled WGS sequence"/>
</dbReference>
<sequence length="63" mass="7524">MSTRSLELYYNQFYYYVSRIDNHVSQATMSLARGELTLYEYIVKYHFEPNIYSCYAVLAAYKA</sequence>
<dbReference type="EMBL" id="JABZSQ010000018">
    <property type="protein sequence ID" value="MBF1414315.1"/>
    <property type="molecule type" value="Genomic_DNA"/>
</dbReference>
<dbReference type="AlphaFoldDB" id="A0A930N517"/>